<proteinExistence type="predicted"/>
<gene>
    <name evidence="1" type="ORF">RRG08_020570</name>
</gene>
<dbReference type="AlphaFoldDB" id="A0AAE1A5Y0"/>
<comment type="caution">
    <text evidence="1">The sequence shown here is derived from an EMBL/GenBank/DDBJ whole genome shotgun (WGS) entry which is preliminary data.</text>
</comment>
<evidence type="ECO:0000313" key="1">
    <source>
        <dbReference type="EMBL" id="KAK3781879.1"/>
    </source>
</evidence>
<reference evidence="1" key="1">
    <citation type="journal article" date="2023" name="G3 (Bethesda)">
        <title>A reference genome for the long-term kleptoplast-retaining sea slug Elysia crispata morphotype clarki.</title>
        <authorList>
            <person name="Eastman K.E."/>
            <person name="Pendleton A.L."/>
            <person name="Shaikh M.A."/>
            <person name="Suttiyut T."/>
            <person name="Ogas R."/>
            <person name="Tomko P."/>
            <person name="Gavelis G."/>
            <person name="Widhalm J.R."/>
            <person name="Wisecaver J.H."/>
        </authorList>
    </citation>
    <scope>NUCLEOTIDE SEQUENCE</scope>
    <source>
        <strain evidence="1">ECLA1</strain>
    </source>
</reference>
<sequence>MSGVFIDQKSLFKASSGSENESNVLASRRGQYLDTRSCFRESDTPDRTDIVSGHSYLMPGDVWSAQRDSQHRLLLSFSSI</sequence>
<organism evidence="1 2">
    <name type="scientific">Elysia crispata</name>
    <name type="common">lettuce slug</name>
    <dbReference type="NCBI Taxonomy" id="231223"/>
    <lineage>
        <taxon>Eukaryota</taxon>
        <taxon>Metazoa</taxon>
        <taxon>Spiralia</taxon>
        <taxon>Lophotrochozoa</taxon>
        <taxon>Mollusca</taxon>
        <taxon>Gastropoda</taxon>
        <taxon>Heterobranchia</taxon>
        <taxon>Euthyneura</taxon>
        <taxon>Panpulmonata</taxon>
        <taxon>Sacoglossa</taxon>
        <taxon>Placobranchoidea</taxon>
        <taxon>Plakobranchidae</taxon>
        <taxon>Elysia</taxon>
    </lineage>
</organism>
<dbReference type="EMBL" id="JAWDGP010002576">
    <property type="protein sequence ID" value="KAK3781879.1"/>
    <property type="molecule type" value="Genomic_DNA"/>
</dbReference>
<dbReference type="Proteomes" id="UP001283361">
    <property type="component" value="Unassembled WGS sequence"/>
</dbReference>
<evidence type="ECO:0000313" key="2">
    <source>
        <dbReference type="Proteomes" id="UP001283361"/>
    </source>
</evidence>
<name>A0AAE1A5Y0_9GAST</name>
<protein>
    <submittedName>
        <fullName evidence="1">Uncharacterized protein</fullName>
    </submittedName>
</protein>
<keyword evidence="2" id="KW-1185">Reference proteome</keyword>
<accession>A0AAE1A5Y0</accession>